<dbReference type="EMBL" id="UHIA01000003">
    <property type="protein sequence ID" value="SUO91858.1"/>
    <property type="molecule type" value="Genomic_DNA"/>
</dbReference>
<dbReference type="RefSeq" id="WP_115217597.1">
    <property type="nucleotide sequence ID" value="NZ_UHIA01000003.1"/>
</dbReference>
<feature type="signal peptide" evidence="1">
    <location>
        <begin position="1"/>
        <end position="20"/>
    </location>
</feature>
<dbReference type="Proteomes" id="UP000254575">
    <property type="component" value="Unassembled WGS sequence"/>
</dbReference>
<name>A0A380MJA2_9GAMM</name>
<reference evidence="2 3" key="1">
    <citation type="submission" date="2018-06" db="EMBL/GenBank/DDBJ databases">
        <authorList>
            <consortium name="Pathogen Informatics"/>
            <person name="Doyle S."/>
        </authorList>
    </citation>
    <scope>NUCLEOTIDE SEQUENCE [LARGE SCALE GENOMIC DNA]</scope>
    <source>
        <strain evidence="2 3">NCTC10717</strain>
    </source>
</reference>
<dbReference type="PROSITE" id="PS51257">
    <property type="entry name" value="PROKAR_LIPOPROTEIN"/>
    <property type="match status" value="1"/>
</dbReference>
<keyword evidence="1" id="KW-0732">Signal</keyword>
<feature type="chain" id="PRO_5016631859" evidence="1">
    <location>
        <begin position="21"/>
        <end position="168"/>
    </location>
</feature>
<sequence length="168" mass="18432">MKKLCLFACLCLLSACGFHLKGLSGSSLNFSDIYVLSTVEKPDASQQLTYEALLDALRESGVKLVDSEAASAHKLVVSNFRFHSREVAIGGDSGNSRELEISDSYSITLFKDNKNLGETTVQSRSNIAYSAGQFIGSLQEERNMHEQLARENAHSALRFIQTHTKAAQ</sequence>
<dbReference type="AlphaFoldDB" id="A0A380MJA2"/>
<accession>A0A380MJA2</accession>
<organism evidence="2 3">
    <name type="scientific">Suttonella indologenes</name>
    <dbReference type="NCBI Taxonomy" id="13276"/>
    <lineage>
        <taxon>Bacteria</taxon>
        <taxon>Pseudomonadati</taxon>
        <taxon>Pseudomonadota</taxon>
        <taxon>Gammaproteobacteria</taxon>
        <taxon>Cardiobacteriales</taxon>
        <taxon>Cardiobacteriaceae</taxon>
        <taxon>Suttonella</taxon>
    </lineage>
</organism>
<dbReference type="Gene3D" id="3.30.160.150">
    <property type="entry name" value="Lipoprotein like domain"/>
    <property type="match status" value="1"/>
</dbReference>
<evidence type="ECO:0000256" key="1">
    <source>
        <dbReference type="SAM" id="SignalP"/>
    </source>
</evidence>
<protein>
    <submittedName>
        <fullName evidence="2">Lipopolysaccharide-assembly</fullName>
    </submittedName>
</protein>
<evidence type="ECO:0000313" key="2">
    <source>
        <dbReference type="EMBL" id="SUO91858.1"/>
    </source>
</evidence>
<keyword evidence="3" id="KW-1185">Reference proteome</keyword>
<evidence type="ECO:0000313" key="3">
    <source>
        <dbReference type="Proteomes" id="UP000254575"/>
    </source>
</evidence>
<gene>
    <name evidence="2" type="ORF">NCTC10717_00280</name>
</gene>
<proteinExistence type="predicted"/>